<feature type="compositionally biased region" description="Polar residues" evidence="1">
    <location>
        <begin position="259"/>
        <end position="274"/>
    </location>
</feature>
<comment type="caution">
    <text evidence="3">The sequence shown here is derived from an EMBL/GenBank/DDBJ whole genome shotgun (WGS) entry which is preliminary data.</text>
</comment>
<feature type="region of interest" description="Disordered" evidence="1">
    <location>
        <begin position="243"/>
        <end position="350"/>
    </location>
</feature>
<dbReference type="Gene3D" id="2.60.40.150">
    <property type="entry name" value="C2 domain"/>
    <property type="match status" value="1"/>
</dbReference>
<evidence type="ECO:0000259" key="2">
    <source>
        <dbReference type="PROSITE" id="PS50004"/>
    </source>
</evidence>
<reference evidence="3" key="1">
    <citation type="submission" date="2022-08" db="EMBL/GenBank/DDBJ databases">
        <title>A Global Phylogenomic Analysis of the Shiitake Genus Lentinula.</title>
        <authorList>
            <consortium name="DOE Joint Genome Institute"/>
            <person name="Sierra-Patev S."/>
            <person name="Min B."/>
            <person name="Naranjo-Ortiz M."/>
            <person name="Looney B."/>
            <person name="Konkel Z."/>
            <person name="Slot J.C."/>
            <person name="Sakamoto Y."/>
            <person name="Steenwyk J.L."/>
            <person name="Rokas A."/>
            <person name="Carro J."/>
            <person name="Camarero S."/>
            <person name="Ferreira P."/>
            <person name="Molpeceres G."/>
            <person name="Ruiz-Duenas F.J."/>
            <person name="Serrano A."/>
            <person name="Henrissat B."/>
            <person name="Drula E."/>
            <person name="Hughes K.W."/>
            <person name="Mata J.L."/>
            <person name="Ishikawa N.K."/>
            <person name="Vargas-Isla R."/>
            <person name="Ushijima S."/>
            <person name="Smith C.A."/>
            <person name="Ahrendt S."/>
            <person name="Andreopoulos W."/>
            <person name="He G."/>
            <person name="Labutti K."/>
            <person name="Lipzen A."/>
            <person name="Ng V."/>
            <person name="Riley R."/>
            <person name="Sandor L."/>
            <person name="Barry K."/>
            <person name="Martinez A.T."/>
            <person name="Xiao Y."/>
            <person name="Gibbons J.G."/>
            <person name="Terashima K."/>
            <person name="Grigoriev I.V."/>
            <person name="Hibbett D.S."/>
        </authorList>
    </citation>
    <scope>NUCLEOTIDE SEQUENCE</scope>
    <source>
        <strain evidence="3">RHP3577 ss4</strain>
    </source>
</reference>
<feature type="compositionally biased region" description="Low complexity" evidence="1">
    <location>
        <begin position="313"/>
        <end position="322"/>
    </location>
</feature>
<feature type="region of interest" description="Disordered" evidence="1">
    <location>
        <begin position="135"/>
        <end position="216"/>
    </location>
</feature>
<dbReference type="InterPro" id="IPR000008">
    <property type="entry name" value="C2_dom"/>
</dbReference>
<feature type="compositionally biased region" description="Polar residues" evidence="1">
    <location>
        <begin position="338"/>
        <end position="350"/>
    </location>
</feature>
<dbReference type="SUPFAM" id="SSF49562">
    <property type="entry name" value="C2 domain (Calcium/lipid-binding domain, CaLB)"/>
    <property type="match status" value="1"/>
</dbReference>
<feature type="compositionally biased region" description="Low complexity" evidence="1">
    <location>
        <begin position="140"/>
        <end position="157"/>
    </location>
</feature>
<feature type="compositionally biased region" description="Polar residues" evidence="1">
    <location>
        <begin position="175"/>
        <end position="185"/>
    </location>
</feature>
<feature type="compositionally biased region" description="Low complexity" evidence="1">
    <location>
        <begin position="374"/>
        <end position="397"/>
    </location>
</feature>
<protein>
    <recommendedName>
        <fullName evidence="2">C2 domain-containing protein</fullName>
    </recommendedName>
</protein>
<gene>
    <name evidence="3" type="ORF">C8R41DRAFT_510722</name>
</gene>
<keyword evidence="4" id="KW-1185">Reference proteome</keyword>
<dbReference type="InterPro" id="IPR052981">
    <property type="entry name" value="Ingression_C2_domain"/>
</dbReference>
<evidence type="ECO:0000256" key="1">
    <source>
        <dbReference type="SAM" id="MobiDB-lite"/>
    </source>
</evidence>
<feature type="domain" description="C2" evidence="2">
    <location>
        <begin position="1"/>
        <end position="110"/>
    </location>
</feature>
<dbReference type="Pfam" id="PF00168">
    <property type="entry name" value="C2"/>
    <property type="match status" value="1"/>
</dbReference>
<dbReference type="EMBL" id="JANVFT010000065">
    <property type="protein sequence ID" value="KAJ4478535.1"/>
    <property type="molecule type" value="Genomic_DNA"/>
</dbReference>
<dbReference type="Proteomes" id="UP001150217">
    <property type="component" value="Unassembled WGS sequence"/>
</dbReference>
<dbReference type="SMART" id="SM00239">
    <property type="entry name" value="C2"/>
    <property type="match status" value="1"/>
</dbReference>
<feature type="region of interest" description="Disordered" evidence="1">
    <location>
        <begin position="372"/>
        <end position="451"/>
    </location>
</feature>
<evidence type="ECO:0000313" key="4">
    <source>
        <dbReference type="Proteomes" id="UP001150217"/>
    </source>
</evidence>
<sequence length="478" mass="50577">MSGDEEEIGTLIIVVLKAQNLNDKHFFKQDVYAQVTLNGITKKTKIDYKGGQHPVWDSELRFSVKKGTAKKYRELEVSCFAKEHRDDTLLGEARVDMTPTLKSGEFDEWVPLQVNDVQRGDIYLEITYYSNGPAPPPSAPLTSAHPPSSLLAPPTTANLSRRPSKMSPADRLYRPTSSVNLHASAQQQQQQPGPRPPPKEGSLPIPGSYPPTTAVSNTIPAAVPHALKSGLAAVPSTLKPGPVAVPSTLQPGPTAAPSKYTSGPTRISPKQQQLPLPATVPPGTGRVPQSSPPAVPSILRPGNPQSDPHPSRRSSASPPGQSHLGHSATGPVPYIATHTPNPYTSSSPAPSNYNHNGALFYSSSTPVPVSDGSPIPFASPSTPVPPSSVNNRNSSLSYPSNVPSIQPHTHRQSSNPSSILDWNSTSQPEGPLSFPVPNFPGAPSIAVEPTSNSSCAPANRIVFAHSTTAGADVEFGQH</sequence>
<dbReference type="PROSITE" id="PS50004">
    <property type="entry name" value="C2"/>
    <property type="match status" value="1"/>
</dbReference>
<dbReference type="InterPro" id="IPR035892">
    <property type="entry name" value="C2_domain_sf"/>
</dbReference>
<accession>A0ABQ8V7V6</accession>
<name>A0ABQ8V7V6_9AGAR</name>
<evidence type="ECO:0000313" key="3">
    <source>
        <dbReference type="EMBL" id="KAJ4478535.1"/>
    </source>
</evidence>
<organism evidence="3 4">
    <name type="scientific">Lentinula lateritia</name>
    <dbReference type="NCBI Taxonomy" id="40482"/>
    <lineage>
        <taxon>Eukaryota</taxon>
        <taxon>Fungi</taxon>
        <taxon>Dikarya</taxon>
        <taxon>Basidiomycota</taxon>
        <taxon>Agaricomycotina</taxon>
        <taxon>Agaricomycetes</taxon>
        <taxon>Agaricomycetidae</taxon>
        <taxon>Agaricales</taxon>
        <taxon>Marasmiineae</taxon>
        <taxon>Omphalotaceae</taxon>
        <taxon>Lentinula</taxon>
    </lineage>
</organism>
<feature type="compositionally biased region" description="Polar residues" evidence="1">
    <location>
        <begin position="398"/>
        <end position="428"/>
    </location>
</feature>
<proteinExistence type="predicted"/>
<dbReference type="PANTHER" id="PTHR47052">
    <property type="entry name" value="CONSERVED SERINE PROLINE-RICH PROTEIN (AFU_ORTHOLOGUE AFUA_2G01790)"/>
    <property type="match status" value="1"/>
</dbReference>
<dbReference type="PANTHER" id="PTHR47052:SF3">
    <property type="entry name" value="INGRESSION PROTEIN 1"/>
    <property type="match status" value="1"/>
</dbReference>